<dbReference type="EMBL" id="JACHJU010000001">
    <property type="protein sequence ID" value="MBB4936221.1"/>
    <property type="molecule type" value="Genomic_DNA"/>
</dbReference>
<keyword evidence="7" id="KW-1185">Reference proteome</keyword>
<organism evidence="6 7">
    <name type="scientific">Streptosporangium album</name>
    <dbReference type="NCBI Taxonomy" id="47479"/>
    <lineage>
        <taxon>Bacteria</taxon>
        <taxon>Bacillati</taxon>
        <taxon>Actinomycetota</taxon>
        <taxon>Actinomycetes</taxon>
        <taxon>Streptosporangiales</taxon>
        <taxon>Streptosporangiaceae</taxon>
        <taxon>Streptosporangium</taxon>
    </lineage>
</organism>
<dbReference type="InterPro" id="IPR050109">
    <property type="entry name" value="HTH-type_TetR-like_transc_reg"/>
</dbReference>
<keyword evidence="3" id="KW-0804">Transcription</keyword>
<dbReference type="PROSITE" id="PS50977">
    <property type="entry name" value="HTH_TETR_2"/>
    <property type="match status" value="1"/>
</dbReference>
<evidence type="ECO:0000313" key="7">
    <source>
        <dbReference type="Proteomes" id="UP000534286"/>
    </source>
</evidence>
<dbReference type="Gene3D" id="1.10.357.10">
    <property type="entry name" value="Tetracycline Repressor, domain 2"/>
    <property type="match status" value="1"/>
</dbReference>
<dbReference type="AlphaFoldDB" id="A0A7W7RRG4"/>
<accession>A0A7W7RRG4</accession>
<sequence length="89" mass="10101">MDMPGERLRMRADARRNYERLLTEAETAFTEQGTEVSLEYVARRAGVAVGTLYGHFPTRQALLEALMRDRIEALDARARDLLLHPSPVS</sequence>
<evidence type="ECO:0000313" key="6">
    <source>
        <dbReference type="EMBL" id="MBB4936221.1"/>
    </source>
</evidence>
<dbReference type="GO" id="GO:0003700">
    <property type="term" value="F:DNA-binding transcription factor activity"/>
    <property type="evidence" value="ECO:0007669"/>
    <property type="project" value="TreeGrafter"/>
</dbReference>
<comment type="caution">
    <text evidence="6">The sequence shown here is derived from an EMBL/GenBank/DDBJ whole genome shotgun (WGS) entry which is preliminary data.</text>
</comment>
<evidence type="ECO:0000256" key="3">
    <source>
        <dbReference type="ARBA" id="ARBA00023163"/>
    </source>
</evidence>
<keyword evidence="2 4" id="KW-0238">DNA-binding</keyword>
<keyword evidence="1" id="KW-0805">Transcription regulation</keyword>
<dbReference type="SUPFAM" id="SSF46689">
    <property type="entry name" value="Homeodomain-like"/>
    <property type="match status" value="1"/>
</dbReference>
<dbReference type="InterPro" id="IPR001647">
    <property type="entry name" value="HTH_TetR"/>
</dbReference>
<dbReference type="InterPro" id="IPR009057">
    <property type="entry name" value="Homeodomain-like_sf"/>
</dbReference>
<dbReference type="Proteomes" id="UP000534286">
    <property type="component" value="Unassembled WGS sequence"/>
</dbReference>
<proteinExistence type="predicted"/>
<evidence type="ECO:0000256" key="2">
    <source>
        <dbReference type="ARBA" id="ARBA00023125"/>
    </source>
</evidence>
<dbReference type="RefSeq" id="WP_184752634.1">
    <property type="nucleotide sequence ID" value="NZ_BAABEK010000002.1"/>
</dbReference>
<gene>
    <name evidence="6" type="ORF">FHR32_000526</name>
</gene>
<name>A0A7W7RRG4_9ACTN</name>
<dbReference type="PANTHER" id="PTHR30055">
    <property type="entry name" value="HTH-TYPE TRANSCRIPTIONAL REGULATOR RUTR"/>
    <property type="match status" value="1"/>
</dbReference>
<feature type="domain" description="HTH tetR-type" evidence="5">
    <location>
        <begin position="15"/>
        <end position="74"/>
    </location>
</feature>
<dbReference type="GO" id="GO:0000976">
    <property type="term" value="F:transcription cis-regulatory region binding"/>
    <property type="evidence" value="ECO:0007669"/>
    <property type="project" value="TreeGrafter"/>
</dbReference>
<dbReference type="Pfam" id="PF00440">
    <property type="entry name" value="TetR_N"/>
    <property type="match status" value="1"/>
</dbReference>
<evidence type="ECO:0000256" key="1">
    <source>
        <dbReference type="ARBA" id="ARBA00023015"/>
    </source>
</evidence>
<dbReference type="PRINTS" id="PR00455">
    <property type="entry name" value="HTHTETR"/>
</dbReference>
<feature type="DNA-binding region" description="H-T-H motif" evidence="4">
    <location>
        <begin position="37"/>
        <end position="56"/>
    </location>
</feature>
<evidence type="ECO:0000256" key="4">
    <source>
        <dbReference type="PROSITE-ProRule" id="PRU00335"/>
    </source>
</evidence>
<reference evidence="6 7" key="1">
    <citation type="submission" date="2020-08" db="EMBL/GenBank/DDBJ databases">
        <title>Sequencing the genomes of 1000 actinobacteria strains.</title>
        <authorList>
            <person name="Klenk H.-P."/>
        </authorList>
    </citation>
    <scope>NUCLEOTIDE SEQUENCE [LARGE SCALE GENOMIC DNA]</scope>
    <source>
        <strain evidence="6 7">DSM 43023</strain>
    </source>
</reference>
<dbReference type="PANTHER" id="PTHR30055:SF234">
    <property type="entry name" value="HTH-TYPE TRANSCRIPTIONAL REGULATOR BETI"/>
    <property type="match status" value="1"/>
</dbReference>
<protein>
    <submittedName>
        <fullName evidence="6">AcrR family transcriptional regulator</fullName>
    </submittedName>
</protein>
<evidence type="ECO:0000259" key="5">
    <source>
        <dbReference type="PROSITE" id="PS50977"/>
    </source>
</evidence>